<dbReference type="SUPFAM" id="SSF48452">
    <property type="entry name" value="TPR-like"/>
    <property type="match status" value="1"/>
</dbReference>
<dbReference type="SMART" id="SM00421">
    <property type="entry name" value="HTH_LUXR"/>
    <property type="match status" value="1"/>
</dbReference>
<dbReference type="PANTHER" id="PTHR16305:SF35">
    <property type="entry name" value="TRANSCRIPTIONAL ACTIVATOR DOMAIN"/>
    <property type="match status" value="1"/>
</dbReference>
<proteinExistence type="predicted"/>
<reference evidence="4 5" key="1">
    <citation type="submission" date="2018-05" db="EMBL/GenBank/DDBJ databases">
        <title>Genomic Encyclopedia of Type Strains, Phase IV (KMG-IV): sequencing the most valuable type-strain genomes for metagenomic binning, comparative biology and taxonomic classification.</title>
        <authorList>
            <person name="Goeker M."/>
        </authorList>
    </citation>
    <scope>NUCLEOTIDE SEQUENCE [LARGE SCALE GENOMIC DNA]</scope>
    <source>
        <strain evidence="4 5">DSM 45480</strain>
    </source>
</reference>
<dbReference type="SUPFAM" id="SSF46894">
    <property type="entry name" value="C-terminal effector domain of the bipartite response regulators"/>
    <property type="match status" value="1"/>
</dbReference>
<dbReference type="Pfam" id="PF13191">
    <property type="entry name" value="AAA_16"/>
    <property type="match status" value="1"/>
</dbReference>
<dbReference type="GO" id="GO:0005737">
    <property type="term" value="C:cytoplasm"/>
    <property type="evidence" value="ECO:0007669"/>
    <property type="project" value="TreeGrafter"/>
</dbReference>
<dbReference type="PRINTS" id="PR00038">
    <property type="entry name" value="HTHLUXR"/>
</dbReference>
<dbReference type="Gene3D" id="1.10.10.10">
    <property type="entry name" value="Winged helix-like DNA-binding domain superfamily/Winged helix DNA-binding domain"/>
    <property type="match status" value="1"/>
</dbReference>
<dbReference type="PANTHER" id="PTHR16305">
    <property type="entry name" value="TESTICULAR SOLUBLE ADENYLYL CYCLASE"/>
    <property type="match status" value="1"/>
</dbReference>
<dbReference type="Gene3D" id="1.25.40.10">
    <property type="entry name" value="Tetratricopeptide repeat domain"/>
    <property type="match status" value="1"/>
</dbReference>
<dbReference type="GO" id="GO:0006355">
    <property type="term" value="P:regulation of DNA-templated transcription"/>
    <property type="evidence" value="ECO:0007669"/>
    <property type="project" value="InterPro"/>
</dbReference>
<keyword evidence="2" id="KW-0067">ATP-binding</keyword>
<accession>A0A316I0C3</accession>
<evidence type="ECO:0000256" key="1">
    <source>
        <dbReference type="ARBA" id="ARBA00022741"/>
    </source>
</evidence>
<organism evidence="4 5">
    <name type="scientific">Lentzea atacamensis</name>
    <dbReference type="NCBI Taxonomy" id="531938"/>
    <lineage>
        <taxon>Bacteria</taxon>
        <taxon>Bacillati</taxon>
        <taxon>Actinomycetota</taxon>
        <taxon>Actinomycetes</taxon>
        <taxon>Pseudonocardiales</taxon>
        <taxon>Pseudonocardiaceae</taxon>
        <taxon>Lentzea</taxon>
    </lineage>
</organism>
<evidence type="ECO:0000313" key="4">
    <source>
        <dbReference type="EMBL" id="PWK80802.1"/>
    </source>
</evidence>
<dbReference type="EMBL" id="QGHB01000022">
    <property type="protein sequence ID" value="PWK80802.1"/>
    <property type="molecule type" value="Genomic_DNA"/>
</dbReference>
<dbReference type="GO" id="GO:0005524">
    <property type="term" value="F:ATP binding"/>
    <property type="evidence" value="ECO:0007669"/>
    <property type="project" value="UniProtKB-KW"/>
</dbReference>
<feature type="domain" description="HTH luxR-type" evidence="3">
    <location>
        <begin position="886"/>
        <end position="950"/>
    </location>
</feature>
<keyword evidence="1" id="KW-0547">Nucleotide-binding</keyword>
<dbReference type="PROSITE" id="PS50043">
    <property type="entry name" value="HTH_LUXR_2"/>
    <property type="match status" value="1"/>
</dbReference>
<dbReference type="RefSeq" id="WP_109642179.1">
    <property type="nucleotide sequence ID" value="NZ_QGHB01000022.1"/>
</dbReference>
<name>A0A316I0C3_9PSEU</name>
<dbReference type="GO" id="GO:0003677">
    <property type="term" value="F:DNA binding"/>
    <property type="evidence" value="ECO:0007669"/>
    <property type="project" value="InterPro"/>
</dbReference>
<comment type="caution">
    <text evidence="4">The sequence shown here is derived from an EMBL/GenBank/DDBJ whole genome shotgun (WGS) entry which is preliminary data.</text>
</comment>
<dbReference type="InterPro" id="IPR000792">
    <property type="entry name" value="Tscrpt_reg_LuxR_C"/>
</dbReference>
<dbReference type="Pfam" id="PF00196">
    <property type="entry name" value="GerE"/>
    <property type="match status" value="1"/>
</dbReference>
<dbReference type="Proteomes" id="UP000246005">
    <property type="component" value="Unassembled WGS sequence"/>
</dbReference>
<dbReference type="Gene3D" id="3.40.50.300">
    <property type="entry name" value="P-loop containing nucleotide triphosphate hydrolases"/>
    <property type="match status" value="1"/>
</dbReference>
<gene>
    <name evidence="4" type="ORF">C8D88_12280</name>
</gene>
<evidence type="ECO:0000256" key="2">
    <source>
        <dbReference type="ARBA" id="ARBA00022840"/>
    </source>
</evidence>
<dbReference type="InterPro" id="IPR011990">
    <property type="entry name" value="TPR-like_helical_dom_sf"/>
</dbReference>
<dbReference type="InterPro" id="IPR027417">
    <property type="entry name" value="P-loop_NTPase"/>
</dbReference>
<dbReference type="InterPro" id="IPR036388">
    <property type="entry name" value="WH-like_DNA-bd_sf"/>
</dbReference>
<dbReference type="AlphaFoldDB" id="A0A316I0C3"/>
<dbReference type="SUPFAM" id="SSF52540">
    <property type="entry name" value="P-loop containing nucleoside triphosphate hydrolases"/>
    <property type="match status" value="1"/>
</dbReference>
<sequence>MRSSWRSRATLVGREQEVSELCAGLRAVEAGCGDAVLLEGPAGIGKSRLLVEVCDLARRDGFHVLIARASAAERTFAFGVASQLLEPPLLSLPPARRDELLAGSAALASRVLNLAALGEGRAGQSLDTYAALHALYRLVAALSASQPVLVAVDDVEQADAPSLRWLAYLLRRLGSVRVAMVMTRCTGTESADPELLAEVTTALRRMSLCGLGLGDCARLIGDTFSGEVSEEFVAACRAATGGNPFLLNELVRGLVARDVSLAGAAAAEVRSFGPREVATAVLTRLRQQGVSLVPLAGAVAALGQAEPELAAAASGLELSEVVAGADVLVRIGVFRPGPQLAFAHSIVRSAVEQDPGAVDREVVHARAALFRHRRRAPAEQVASHVLRSPGLADGWVIDVLTEAARCAVARGAPEIAVSYLQRALRHQLPEATHVRLLLQLGMTEMQVDPRAAVDHLGEAHRRAADPTTEAHVAVVLAQELGEQERYGEAMRILDRAAAAVAPVDPELAQRVELHILCLTLDERYTESNVSTRLAALRRRDGLSPSTTRFIAAITAFASVLGDRTIDETREPVMLAWQLRAHAESWQADQWNWTSTWEFGFVVLALVMTERLDLAEDYCSETLTAARERGMSMTAATAAALRAQVNLRRGRVAEAEVDARHALRVLDELAAGTRSGTIFALATLLEILMDRGDFGTAMRELTARGLDNDLPPVWRYNYLLVTRGLLRANLGDITGALADLSECGRRFHEGGMDDRAVLLWRSLSATLLDSIGNRAEALRLVREEVALARRWGAAGVLGFALRAAGLVQGGPEGMALLAESVAVLERSEFRLELARSLVEQGTALLRSGIRAEGLIHLRRACDIAGRHGADALVARIQEVLDSAGPAVSTDSGTLTPHELRIARMVIDGMTNKEVARTFEVTTRAIELHLTRIYRKLGIRGRSQLALALQRA</sequence>
<dbReference type="InterPro" id="IPR041664">
    <property type="entry name" value="AAA_16"/>
</dbReference>
<dbReference type="InterPro" id="IPR016032">
    <property type="entry name" value="Sig_transdc_resp-reg_C-effctor"/>
</dbReference>
<protein>
    <submittedName>
        <fullName evidence="4">Regulatory LuxR family protein</fullName>
    </submittedName>
</protein>
<evidence type="ECO:0000313" key="5">
    <source>
        <dbReference type="Proteomes" id="UP000246005"/>
    </source>
</evidence>
<dbReference type="CDD" id="cd06170">
    <property type="entry name" value="LuxR_C_like"/>
    <property type="match status" value="1"/>
</dbReference>
<evidence type="ECO:0000259" key="3">
    <source>
        <dbReference type="PROSITE" id="PS50043"/>
    </source>
</evidence>
<dbReference type="GO" id="GO:0004016">
    <property type="term" value="F:adenylate cyclase activity"/>
    <property type="evidence" value="ECO:0007669"/>
    <property type="project" value="TreeGrafter"/>
</dbReference>